<dbReference type="OrthoDB" id="3468004at2"/>
<comment type="caution">
    <text evidence="3">The sequence shown here is derived from an EMBL/GenBank/DDBJ whole genome shotgun (WGS) entry which is preliminary data.</text>
</comment>
<dbReference type="InterPro" id="IPR017592">
    <property type="entry name" value="Pilus_assmbl_Flp-typ_CpaB"/>
</dbReference>
<protein>
    <submittedName>
        <fullName evidence="3">Flp pilus assembly protein CpaB</fullName>
    </submittedName>
</protein>
<proteinExistence type="predicted"/>
<dbReference type="CDD" id="cd11614">
    <property type="entry name" value="SAF_CpaB_FlgA_like"/>
    <property type="match status" value="1"/>
</dbReference>
<organism evidence="3 4">
    <name type="scientific">Actinomadura craniellae</name>
    <dbReference type="NCBI Taxonomy" id="2231787"/>
    <lineage>
        <taxon>Bacteria</taxon>
        <taxon>Bacillati</taxon>
        <taxon>Actinomycetota</taxon>
        <taxon>Actinomycetes</taxon>
        <taxon>Streptosporangiales</taxon>
        <taxon>Thermomonosporaceae</taxon>
        <taxon>Actinomadura</taxon>
    </lineage>
</organism>
<evidence type="ECO:0000259" key="2">
    <source>
        <dbReference type="Pfam" id="PF16976"/>
    </source>
</evidence>
<dbReference type="InterPro" id="IPR031571">
    <property type="entry name" value="RcpC_dom"/>
</dbReference>
<dbReference type="EMBL" id="QLYX01000006">
    <property type="protein sequence ID" value="RAY14411.1"/>
    <property type="molecule type" value="Genomic_DNA"/>
</dbReference>
<evidence type="ECO:0000256" key="1">
    <source>
        <dbReference type="SAM" id="Phobius"/>
    </source>
</evidence>
<keyword evidence="1" id="KW-0812">Transmembrane</keyword>
<dbReference type="Proteomes" id="UP000251891">
    <property type="component" value="Unassembled WGS sequence"/>
</dbReference>
<keyword evidence="1" id="KW-1133">Transmembrane helix</keyword>
<dbReference type="AlphaFoldDB" id="A0A365H5P2"/>
<evidence type="ECO:0000313" key="3">
    <source>
        <dbReference type="EMBL" id="RAY14411.1"/>
    </source>
</evidence>
<sequence>MNPRQRRGVLLMILAGLGAIVVFVMVLGYVGNVRAEAQAEVGEYTRVLQLQSRVEAYQPINAASVREVQIPKRWTTDAFVRSVAELQGKVASGPLPPGAYLQHGMVIEAPILKPGQREIAIMIDAETGVAGKVMPGSIVDVYSTFDAVPNSRNAACAVRILSRVQVIDVGQQRASGDGKQPGTSGQVVPVTFALDAGQVLDLTYAESFSRKLRLALVGGTADLRTPPSQQCRVPTATR</sequence>
<evidence type="ECO:0000313" key="4">
    <source>
        <dbReference type="Proteomes" id="UP000251891"/>
    </source>
</evidence>
<keyword evidence="4" id="KW-1185">Reference proteome</keyword>
<name>A0A365H5P2_9ACTN</name>
<feature type="transmembrane region" description="Helical" evidence="1">
    <location>
        <begin position="9"/>
        <end position="30"/>
    </location>
</feature>
<keyword evidence="1" id="KW-0472">Membrane</keyword>
<dbReference type="RefSeq" id="WP_111868154.1">
    <property type="nucleotide sequence ID" value="NZ_QLYX01000006.1"/>
</dbReference>
<gene>
    <name evidence="3" type="primary">cpaB</name>
    <name evidence="3" type="ORF">DPM19_15755</name>
</gene>
<reference evidence="3 4" key="1">
    <citation type="submission" date="2018-06" db="EMBL/GenBank/DDBJ databases">
        <title>Actinomadura craniellae sp. nov. isolated from marine sponge Craniella sp.</title>
        <authorList>
            <person name="Li L."/>
            <person name="Xu Q.H."/>
            <person name="Lin H.W."/>
            <person name="Lu Y.H."/>
        </authorList>
    </citation>
    <scope>NUCLEOTIDE SEQUENCE [LARGE SCALE GENOMIC DNA]</scope>
    <source>
        <strain evidence="3 4">LHW63021</strain>
    </source>
</reference>
<dbReference type="Pfam" id="PF16976">
    <property type="entry name" value="RcpC"/>
    <property type="match status" value="1"/>
</dbReference>
<feature type="domain" description="Flp pilus assembly protein RcpC/CpaB" evidence="2">
    <location>
        <begin position="111"/>
        <end position="216"/>
    </location>
</feature>
<accession>A0A365H5P2</accession>
<dbReference type="NCBIfam" id="TIGR03177">
    <property type="entry name" value="pilus_cpaB"/>
    <property type="match status" value="1"/>
</dbReference>